<dbReference type="PANTHER" id="PTHR46332:SF5">
    <property type="entry name" value="ASPARTATE BETA-HYDROXYLASE DOMAIN CONTAINING 2"/>
    <property type="match status" value="1"/>
</dbReference>
<feature type="domain" description="Aspartyl/asparaginy/proline hydroxylase" evidence="4">
    <location>
        <begin position="40"/>
        <end position="199"/>
    </location>
</feature>
<reference evidence="5 6" key="1">
    <citation type="submission" date="2021-07" db="EMBL/GenBank/DDBJ databases">
        <title>Paraburkholderia edwinii protects Aspergillus sp. from phenazines by acting as a toxin sponge.</title>
        <authorList>
            <person name="Dahlstrom K.M."/>
            <person name="Newman D.K."/>
        </authorList>
    </citation>
    <scope>NUCLEOTIDE SEQUENCE [LARGE SCALE GENOMIC DNA]</scope>
    <source>
        <strain evidence="5 6">Pe01</strain>
    </source>
</reference>
<dbReference type="Proteomes" id="UP000826462">
    <property type="component" value="Chromosome 2"/>
</dbReference>
<dbReference type="RefSeq" id="WP_219801369.1">
    <property type="nucleotide sequence ID" value="NZ_CP080096.1"/>
</dbReference>
<name>A0ABX8USH3_9BURK</name>
<evidence type="ECO:0000313" key="5">
    <source>
        <dbReference type="EMBL" id="QYD71940.1"/>
    </source>
</evidence>
<dbReference type="EMBL" id="CP080096">
    <property type="protein sequence ID" value="QYD71940.1"/>
    <property type="molecule type" value="Genomic_DNA"/>
</dbReference>
<evidence type="ECO:0000256" key="2">
    <source>
        <dbReference type="ARBA" id="ARBA00022964"/>
    </source>
</evidence>
<evidence type="ECO:0000256" key="1">
    <source>
        <dbReference type="ARBA" id="ARBA00007730"/>
    </source>
</evidence>
<evidence type="ECO:0000259" key="4">
    <source>
        <dbReference type="Pfam" id="PF05118"/>
    </source>
</evidence>
<accession>A0ABX8USH3</accession>
<keyword evidence="2" id="KW-0223">Dioxygenase</keyword>
<organism evidence="5 6">
    <name type="scientific">Paraburkholderia edwinii</name>
    <dbReference type="NCBI Taxonomy" id="2861782"/>
    <lineage>
        <taxon>Bacteria</taxon>
        <taxon>Pseudomonadati</taxon>
        <taxon>Pseudomonadota</taxon>
        <taxon>Betaproteobacteria</taxon>
        <taxon>Burkholderiales</taxon>
        <taxon>Burkholderiaceae</taxon>
        <taxon>Paraburkholderia</taxon>
    </lineage>
</organism>
<evidence type="ECO:0000256" key="3">
    <source>
        <dbReference type="ARBA" id="ARBA00023002"/>
    </source>
</evidence>
<dbReference type="SUPFAM" id="SSF51197">
    <property type="entry name" value="Clavaminate synthase-like"/>
    <property type="match status" value="1"/>
</dbReference>
<keyword evidence="3" id="KW-0560">Oxidoreductase</keyword>
<proteinExistence type="inferred from homology"/>
<evidence type="ECO:0000313" key="6">
    <source>
        <dbReference type="Proteomes" id="UP000826462"/>
    </source>
</evidence>
<dbReference type="InterPro" id="IPR051821">
    <property type="entry name" value="Asp/Asn_beta-hydroxylase"/>
</dbReference>
<protein>
    <submittedName>
        <fullName evidence="5">Aspartyl/asparaginyl beta-hydroxylase domain-containing protein</fullName>
    </submittedName>
</protein>
<gene>
    <name evidence="5" type="ORF">KZJ38_33840</name>
</gene>
<dbReference type="Pfam" id="PF05118">
    <property type="entry name" value="Asp_Arg_Hydrox"/>
    <property type="match status" value="1"/>
</dbReference>
<dbReference type="PANTHER" id="PTHR46332">
    <property type="entry name" value="ASPARTATE BETA-HYDROXYLASE DOMAIN-CONTAINING PROTEIN 2"/>
    <property type="match status" value="1"/>
</dbReference>
<sequence length="247" mass="28268">MPWIYNCAVGALRWWFDRRMSDGAILDAEKLFPDAGMFVSNWKKISIEASRAMRHLNNIPRFHMSASAQNRDSTDDSTDWRVFIMRAYGVTLYRNLAQCPTVADILARSPDVLSASFSILGPRTLIPPHRGPFRGVLRGYLVLSMPTHRDGTPASVLTIDQSDYRLREGDFVLWDDSFEHAVRNESDEYRVVLLLDVRRRSMPFDLAVLSSAVVWGIHLSILLSRWKSRLSFVFRAQGSRSDSTDRD</sequence>
<dbReference type="InterPro" id="IPR027443">
    <property type="entry name" value="IPNS-like_sf"/>
</dbReference>
<comment type="similarity">
    <text evidence="1">Belongs to the aspartyl/asparaginyl beta-hydroxylase family.</text>
</comment>
<dbReference type="InterPro" id="IPR007803">
    <property type="entry name" value="Asp/Arg/Pro-Hydrxlase"/>
</dbReference>
<keyword evidence="6" id="KW-1185">Reference proteome</keyword>
<dbReference type="Gene3D" id="2.60.120.330">
    <property type="entry name" value="B-lactam Antibiotic, Isopenicillin N Synthase, Chain"/>
    <property type="match status" value="1"/>
</dbReference>